<keyword evidence="1" id="KW-0732">Signal</keyword>
<evidence type="ECO:0000256" key="1">
    <source>
        <dbReference type="SAM" id="SignalP"/>
    </source>
</evidence>
<organism evidence="2">
    <name type="scientific">Melanopsichium pennsylvanicum 4</name>
    <dbReference type="NCBI Taxonomy" id="1398559"/>
    <lineage>
        <taxon>Eukaryota</taxon>
        <taxon>Fungi</taxon>
        <taxon>Dikarya</taxon>
        <taxon>Basidiomycota</taxon>
        <taxon>Ustilaginomycotina</taxon>
        <taxon>Ustilaginomycetes</taxon>
        <taxon>Ustilaginales</taxon>
        <taxon>Ustilaginaceae</taxon>
        <taxon>Melanopsichium</taxon>
    </lineage>
</organism>
<protein>
    <submittedName>
        <fullName evidence="2">Conserved hypothetical Ustilago-specific protein</fullName>
    </submittedName>
</protein>
<proteinExistence type="predicted"/>
<sequence>MRVPKLAQILILIWTGPRIQAAGQGSRDFTHFPHLLNEDDGSFTRGIVGASSSRTLADHDHIQHQDPANFGFGRYPVQGEGVPWHEGLPELPSDEDFFHSMISETPSVSGEASGVQGKKKWPWQHSEQPWVPVYRGLGQQKEFSHYVINPFIVDGREFGPLKIFADTFESKPYPHDLPFLEPINQQRQLQFKDFRKARDHHTGIFRTRQTIFRPDPQMLGVIEVKFKEILPQEEPASKGEAKQGEFLWPPVKFERGGAGLAMDREFRDKLFSVTRNHIVQHFITSDRVWRLPIATPQGTRNIMMHIVDPQQFTDQPARSQDSSLWVFYEAVHDGKRHLLALLGAMYLPKSIFEELVKGKIISRAWLNRAQ</sequence>
<name>A0A077RA71_9BASI</name>
<evidence type="ECO:0000313" key="2">
    <source>
        <dbReference type="EMBL" id="CDI56413.1"/>
    </source>
</evidence>
<accession>A0A077RA71</accession>
<dbReference type="AlphaFoldDB" id="A0A077RA71"/>
<feature type="signal peptide" evidence="1">
    <location>
        <begin position="1"/>
        <end position="21"/>
    </location>
</feature>
<reference evidence="2" key="1">
    <citation type="journal article" date="2014" name="Genome Biol. Evol.">
        <title>Gene Loss Rather Than Gene Gain Is Associated with a Host Jump from Monocots to Dicots in the Smut Fungus Melanopsichium pennsylvanicum.</title>
        <authorList>
            <person name="Sharma R."/>
            <person name="Mishra B."/>
            <person name="Runge F."/>
            <person name="Thines M."/>
        </authorList>
    </citation>
    <scope>NUCLEOTIDE SEQUENCE</scope>
    <source>
        <strain evidence="2">4</strain>
    </source>
</reference>
<feature type="chain" id="PRO_5001723140" evidence="1">
    <location>
        <begin position="22"/>
        <end position="370"/>
    </location>
</feature>
<dbReference type="EMBL" id="HG529685">
    <property type="protein sequence ID" value="CDI56413.1"/>
    <property type="molecule type" value="Genomic_DNA"/>
</dbReference>